<sequence length="135" mass="14388">MNTQPDLQVLQMLGGSSGMRADALIRSGVPLEALENLNKHGVNAVGVGIINARTLRHRKAKGEALSQEEGDHLYRVSKIVVLAELVFGDKDKAFRWLGKPSSTLGGLTALEAVATTPGYASVEEALLRIQHGFAA</sequence>
<proteinExistence type="predicted"/>
<feature type="domain" description="Antitoxin Xre/MbcA/ParS-like toxin-binding" evidence="1">
    <location>
        <begin position="83"/>
        <end position="132"/>
    </location>
</feature>
<dbReference type="NCBIfam" id="TIGR02293">
    <property type="entry name" value="TAS_TIGR02293"/>
    <property type="match status" value="1"/>
</dbReference>
<evidence type="ECO:0000259" key="1">
    <source>
        <dbReference type="Pfam" id="PF09722"/>
    </source>
</evidence>
<accession>A0AAD0VA99</accession>
<evidence type="ECO:0000313" key="3">
    <source>
        <dbReference type="Proteomes" id="UP000006426"/>
    </source>
</evidence>
<dbReference type="InterPro" id="IPR011979">
    <property type="entry name" value="Antitox_Xre"/>
</dbReference>
<dbReference type="EMBL" id="CP031226">
    <property type="protein sequence ID" value="AXH60187.1"/>
    <property type="molecule type" value="Genomic_DNA"/>
</dbReference>
<gene>
    <name evidence="2" type="ORF">PLA107_033925</name>
</gene>
<dbReference type="Proteomes" id="UP000006426">
    <property type="component" value="Plasmid pmppla107"/>
</dbReference>
<keyword evidence="2" id="KW-0614">Plasmid</keyword>
<dbReference type="GeneID" id="39474701"/>
<organism evidence="2 3">
    <name type="scientific">Pseudomonas amygdali pv. lachrymans str. M301315</name>
    <dbReference type="NCBI Taxonomy" id="629260"/>
    <lineage>
        <taxon>Bacteria</taxon>
        <taxon>Pseudomonadati</taxon>
        <taxon>Pseudomonadota</taxon>
        <taxon>Gammaproteobacteria</taxon>
        <taxon>Pseudomonadales</taxon>
        <taxon>Pseudomonadaceae</taxon>
        <taxon>Pseudomonas</taxon>
        <taxon>Pseudomonas amygdali</taxon>
    </lineage>
</organism>
<dbReference type="InterPro" id="IPR024467">
    <property type="entry name" value="Xre/MbcA/ParS-like_toxin-bd"/>
</dbReference>
<geneLocation type="plasmid" evidence="3">
    <name>pmppla107</name>
</geneLocation>
<name>A0AAD0VA99_PSEAV</name>
<dbReference type="AlphaFoldDB" id="A0AAD0VA99"/>
<protein>
    <submittedName>
        <fullName evidence="2">DUF2384 domain-containing protein</fullName>
    </submittedName>
</protein>
<dbReference type="Pfam" id="PF09722">
    <property type="entry name" value="Xre_MbcA_ParS_C"/>
    <property type="match status" value="1"/>
</dbReference>
<evidence type="ECO:0000313" key="2">
    <source>
        <dbReference type="EMBL" id="AXH60187.1"/>
    </source>
</evidence>
<reference evidence="2 3" key="1">
    <citation type="journal article" date="2011" name="PLoS Pathog.">
        <title>Dynamic evolution of pathogenicity revealed by sequencing and comparative genomics of 19 Pseudomonas syringae isolates.</title>
        <authorList>
            <person name="Baltrus D.A."/>
            <person name="Nishimura M.T."/>
            <person name="Romanchuk A."/>
            <person name="Chang J.H."/>
            <person name="Mukhtar M.S."/>
            <person name="Cherkis K."/>
            <person name="Roach J."/>
            <person name="Grant S.R."/>
            <person name="Jones C.D."/>
            <person name="Dangl J.L."/>
        </authorList>
    </citation>
    <scope>NUCLEOTIDE SEQUENCE [LARGE SCALE GENOMIC DNA]</scope>
    <source>
        <strain evidence="2 3">M301315</strain>
    </source>
</reference>
<dbReference type="RefSeq" id="WP_005742704.1">
    <property type="nucleotide sequence ID" value="NZ_CP031226.1"/>
</dbReference>